<dbReference type="AlphaFoldDB" id="A0A2U3LTQ9"/>
<keyword evidence="2" id="KW-0472">Membrane</keyword>
<name>A0A2U3LTQ9_9FIRM</name>
<feature type="transmembrane region" description="Helical" evidence="2">
    <location>
        <begin position="12"/>
        <end position="30"/>
    </location>
</feature>
<sequence length="75" mass="7865">MPSLNALAGNAYIMIAIIISDTIIPVLWAFRTPKGLICTPNVNINVTPTEAAAAEGRVENKPKSSGAVSDTDIKV</sequence>
<dbReference type="EMBL" id="OMOF01000796">
    <property type="protein sequence ID" value="SPF55317.1"/>
    <property type="molecule type" value="Genomic_DNA"/>
</dbReference>
<gene>
    <name evidence="3" type="ORF">SBF1_8150005</name>
</gene>
<feature type="region of interest" description="Disordered" evidence="1">
    <location>
        <begin position="54"/>
        <end position="75"/>
    </location>
</feature>
<proteinExistence type="predicted"/>
<keyword evidence="2" id="KW-0812">Transmembrane</keyword>
<reference evidence="4" key="1">
    <citation type="submission" date="2018-02" db="EMBL/GenBank/DDBJ databases">
        <authorList>
            <person name="Hausmann B."/>
        </authorList>
    </citation>
    <scope>NUCLEOTIDE SEQUENCE [LARGE SCALE GENOMIC DNA]</scope>
    <source>
        <strain evidence="4">Peat soil MAG SbF1</strain>
    </source>
</reference>
<keyword evidence="2" id="KW-1133">Transmembrane helix</keyword>
<evidence type="ECO:0000256" key="1">
    <source>
        <dbReference type="SAM" id="MobiDB-lite"/>
    </source>
</evidence>
<evidence type="ECO:0000313" key="4">
    <source>
        <dbReference type="Proteomes" id="UP000238916"/>
    </source>
</evidence>
<organism evidence="3 4">
    <name type="scientific">Candidatus Desulfosporosinus infrequens</name>
    <dbReference type="NCBI Taxonomy" id="2043169"/>
    <lineage>
        <taxon>Bacteria</taxon>
        <taxon>Bacillati</taxon>
        <taxon>Bacillota</taxon>
        <taxon>Clostridia</taxon>
        <taxon>Eubacteriales</taxon>
        <taxon>Desulfitobacteriaceae</taxon>
        <taxon>Desulfosporosinus</taxon>
    </lineage>
</organism>
<evidence type="ECO:0000256" key="2">
    <source>
        <dbReference type="SAM" id="Phobius"/>
    </source>
</evidence>
<evidence type="ECO:0000313" key="3">
    <source>
        <dbReference type="EMBL" id="SPF55317.1"/>
    </source>
</evidence>
<accession>A0A2U3LTQ9</accession>
<dbReference type="Proteomes" id="UP000238916">
    <property type="component" value="Unassembled WGS sequence"/>
</dbReference>
<protein>
    <submittedName>
        <fullName evidence="3">Uncharacterized protein</fullName>
    </submittedName>
</protein>